<accession>A0ACC0D0X4</accession>
<name>A0ACC0D0X4_9PEZI</name>
<organism evidence="1 2">
    <name type="scientific">Hypoxylon rubiginosum</name>
    <dbReference type="NCBI Taxonomy" id="110542"/>
    <lineage>
        <taxon>Eukaryota</taxon>
        <taxon>Fungi</taxon>
        <taxon>Dikarya</taxon>
        <taxon>Ascomycota</taxon>
        <taxon>Pezizomycotina</taxon>
        <taxon>Sordariomycetes</taxon>
        <taxon>Xylariomycetidae</taxon>
        <taxon>Xylariales</taxon>
        <taxon>Hypoxylaceae</taxon>
        <taxon>Hypoxylon</taxon>
    </lineage>
</organism>
<reference evidence="1 2" key="1">
    <citation type="journal article" date="2022" name="New Phytol.">
        <title>Ecological generalism drives hyperdiversity of secondary metabolite gene clusters in xylarialean endophytes.</title>
        <authorList>
            <person name="Franco M.E.E."/>
            <person name="Wisecaver J.H."/>
            <person name="Arnold A.E."/>
            <person name="Ju Y.M."/>
            <person name="Slot J.C."/>
            <person name="Ahrendt S."/>
            <person name="Moore L.P."/>
            <person name="Eastman K.E."/>
            <person name="Scott K."/>
            <person name="Konkel Z."/>
            <person name="Mondo S.J."/>
            <person name="Kuo A."/>
            <person name="Hayes R.D."/>
            <person name="Haridas S."/>
            <person name="Andreopoulos B."/>
            <person name="Riley R."/>
            <person name="LaButti K."/>
            <person name="Pangilinan J."/>
            <person name="Lipzen A."/>
            <person name="Amirebrahimi M."/>
            <person name="Yan J."/>
            <person name="Adam C."/>
            <person name="Keymanesh K."/>
            <person name="Ng V."/>
            <person name="Louie K."/>
            <person name="Northen T."/>
            <person name="Drula E."/>
            <person name="Henrissat B."/>
            <person name="Hsieh H.M."/>
            <person name="Youens-Clark K."/>
            <person name="Lutzoni F."/>
            <person name="Miadlikowska J."/>
            <person name="Eastwood D.C."/>
            <person name="Hamelin R.C."/>
            <person name="Grigoriev I.V."/>
            <person name="U'Ren J.M."/>
        </authorList>
    </citation>
    <scope>NUCLEOTIDE SEQUENCE [LARGE SCALE GENOMIC DNA]</scope>
    <source>
        <strain evidence="1 2">ER1909</strain>
    </source>
</reference>
<dbReference type="EMBL" id="MU394316">
    <property type="protein sequence ID" value="KAI6086402.1"/>
    <property type="molecule type" value="Genomic_DNA"/>
</dbReference>
<protein>
    <submittedName>
        <fullName evidence="1">Uncharacterized protein</fullName>
    </submittedName>
</protein>
<comment type="caution">
    <text evidence="1">The sequence shown here is derived from an EMBL/GenBank/DDBJ whole genome shotgun (WGS) entry which is preliminary data.</text>
</comment>
<proteinExistence type="predicted"/>
<evidence type="ECO:0000313" key="2">
    <source>
        <dbReference type="Proteomes" id="UP001497680"/>
    </source>
</evidence>
<dbReference type="Proteomes" id="UP001497680">
    <property type="component" value="Unassembled WGS sequence"/>
</dbReference>
<keyword evidence="2" id="KW-1185">Reference proteome</keyword>
<sequence length="203" mass="23476">MMAGWQLWLSPRPLRRTNTPLEPRMFSPSDAALYEFLYDDIGRFAVRETHYADNKVVQNGLSGPPLHIHLKQTEYFEIQQGTLAVVKNEKQVMLTKDDGILKITPGTRHRFWAHSPAREDLIFKVWAEPQDGQHSFDENYLRNALGYLRDCQMQNINPSIFQMALFGWSSDTLFITPSFWVPLWILRAIQFVAGHLIGVFLLG</sequence>
<gene>
    <name evidence="1" type="ORF">F4821DRAFT_130197</name>
</gene>
<evidence type="ECO:0000313" key="1">
    <source>
        <dbReference type="EMBL" id="KAI6086402.1"/>
    </source>
</evidence>